<proteinExistence type="predicted"/>
<comment type="caution">
    <text evidence="3">The sequence shown here is derived from an EMBL/GenBank/DDBJ whole genome shotgun (WGS) entry which is preliminary data.</text>
</comment>
<keyword evidence="4" id="KW-1185">Reference proteome</keyword>
<keyword evidence="2" id="KW-1133">Transmembrane helix</keyword>
<evidence type="ECO:0000313" key="3">
    <source>
        <dbReference type="EMBL" id="KPL70992.1"/>
    </source>
</evidence>
<evidence type="ECO:0000256" key="2">
    <source>
        <dbReference type="SAM" id="Phobius"/>
    </source>
</evidence>
<keyword evidence="2" id="KW-0472">Membrane</keyword>
<feature type="region of interest" description="Disordered" evidence="1">
    <location>
        <begin position="152"/>
        <end position="172"/>
    </location>
</feature>
<protein>
    <submittedName>
        <fullName evidence="3">Uncharacterized protein</fullName>
    </submittedName>
</protein>
<organism evidence="3 4">
    <name type="scientific">Leptolinea tardivitalis</name>
    <dbReference type="NCBI Taxonomy" id="229920"/>
    <lineage>
        <taxon>Bacteria</taxon>
        <taxon>Bacillati</taxon>
        <taxon>Chloroflexota</taxon>
        <taxon>Anaerolineae</taxon>
        <taxon>Anaerolineales</taxon>
        <taxon>Anaerolineaceae</taxon>
        <taxon>Leptolinea</taxon>
    </lineage>
</organism>
<evidence type="ECO:0000313" key="4">
    <source>
        <dbReference type="Proteomes" id="UP000050430"/>
    </source>
</evidence>
<dbReference type="EMBL" id="LGCK01000012">
    <property type="protein sequence ID" value="KPL70992.1"/>
    <property type="molecule type" value="Genomic_DNA"/>
</dbReference>
<dbReference type="RefSeq" id="WP_062422718.1">
    <property type="nucleotide sequence ID" value="NZ_BBYA01000011.1"/>
</dbReference>
<dbReference type="STRING" id="229920.ADM99_11875"/>
<gene>
    <name evidence="3" type="ORF">ADM99_11875</name>
</gene>
<reference evidence="3 4" key="1">
    <citation type="submission" date="2015-07" db="EMBL/GenBank/DDBJ databases">
        <title>Genome sequence of Leptolinea tardivitalis DSM 16556.</title>
        <authorList>
            <person name="Hemp J."/>
            <person name="Ward L.M."/>
            <person name="Pace L.A."/>
            <person name="Fischer W.W."/>
        </authorList>
    </citation>
    <scope>NUCLEOTIDE SEQUENCE [LARGE SCALE GENOMIC DNA]</scope>
    <source>
        <strain evidence="3 4">YMTK-2</strain>
    </source>
</reference>
<dbReference type="Proteomes" id="UP000050430">
    <property type="component" value="Unassembled WGS sequence"/>
</dbReference>
<evidence type="ECO:0000256" key="1">
    <source>
        <dbReference type="SAM" id="MobiDB-lite"/>
    </source>
</evidence>
<keyword evidence="2" id="KW-0812">Transmembrane</keyword>
<feature type="transmembrane region" description="Helical" evidence="2">
    <location>
        <begin position="12"/>
        <end position="32"/>
    </location>
</feature>
<name>A0A0P6WXD4_9CHLR</name>
<dbReference type="AlphaFoldDB" id="A0A0P6WXD4"/>
<sequence length="289" mass="31580">MNPVTVTINTTLIIAITCMIIGFVTGGFIGYFNKDKRKKEEKSSNTVAPAAPAVETPAPLADPAKYTELLRLWRAKEGAGLYVETSGHLLASSKPLNSSQKSRFIDLIKELAIWLDIPAAELLPNHTASPSISDQQEPDAQLLSKEKEPVIVESPDNPPLIKASEPIKTDPLPPVPPPVISNPTVAVQSQTPPVVRPAVVPAPPRPQPETVKKPAASMVEQIDEILQEIIQLSDDPTRQIKLMESRQDGVIVWVGQEHFPGIDAVTDPKAKELIRAAAREWERRAENHI</sequence>
<accession>A0A0P6WXD4</accession>